<dbReference type="Gene3D" id="2.60.120.200">
    <property type="match status" value="2"/>
</dbReference>
<dbReference type="InterPro" id="IPR000757">
    <property type="entry name" value="Beta-glucanase-like"/>
</dbReference>
<dbReference type="Pfam" id="PF03935">
    <property type="entry name" value="SKN1_KRE6_Sbg1"/>
    <property type="match status" value="1"/>
</dbReference>
<dbReference type="KEGG" id="ker:91100102"/>
<sequence length="623" mass="68383">MSRSPLLSNAASPGMSRISQSSLNSTTSMLPSNQNQYSQSSLGHSSSSGGGGGRFGPTAQIGGGGGSTTAYDSQSGVGGGDGLHQRFTHDELQDQDDEMDDHLHTFTAAEQKNVDHSASLNLTSWRGWANALTLGFIAMACIGIFALYPIFDFYMKDDNAMGANTAGYNLGGINSTGQYPSVPGLPKLIDDDTPEDAKTWTSLQGEEWQLVFSDEFNKDGRTFFPGDDPFFTAVDLHYWGTNDFEWLDPSAATTKDGHLVITMSQEPIHDLNLKSGQLQSWNQLCFNKNAYVSVSASLPGHSHIGGFWPGFWLMGNLGRPAYGASTDGTWPYTYDSCDIGTLANQTWPNGTAPIATLTTGENDGVLSYLPGQRLSACTCPGEDHPGPDVSVGRAAPEIDIVEAQIRIAERHGEVSQSNQVAPYDDHYQFNNRSGFVEVYDEDLTMFNTYLGGYYQQAVSGVTLLPDRIYSNQVVGGRSGEFAEFGVEWSAFPEEREKGYISWVSDGKRSWTMYADAVDENPRTGVGRRIVSEEPMAIIINLHASNNFQFVDWANMIFPNYFRIDWVRVYQRPDGSGTIGCDPADHPTKDYIERHLEVYTNPNLTTWVEGAGKTWPKNRLVDQC</sequence>
<dbReference type="AlphaFoldDB" id="A0AAX4KBW9"/>
<dbReference type="GO" id="GO:0015926">
    <property type="term" value="F:glucosidase activity"/>
    <property type="evidence" value="ECO:0007669"/>
    <property type="project" value="TreeGrafter"/>
</dbReference>
<evidence type="ECO:0000256" key="7">
    <source>
        <dbReference type="ARBA" id="ARBA00023180"/>
    </source>
</evidence>
<evidence type="ECO:0000256" key="6">
    <source>
        <dbReference type="ARBA" id="ARBA00023136"/>
    </source>
</evidence>
<reference evidence="12 13" key="1">
    <citation type="submission" date="2024-01" db="EMBL/GenBank/DDBJ databases">
        <title>Comparative genomics of Cryptococcus and Kwoniella reveals pathogenesis evolution and contrasting modes of karyotype evolution via chromosome fusion or intercentromeric recombination.</title>
        <authorList>
            <person name="Coelho M.A."/>
            <person name="David-Palma M."/>
            <person name="Shea T."/>
            <person name="Bowers K."/>
            <person name="McGinley-Smith S."/>
            <person name="Mohammad A.W."/>
            <person name="Gnirke A."/>
            <person name="Yurkov A.M."/>
            <person name="Nowrousian M."/>
            <person name="Sun S."/>
            <person name="Cuomo C.A."/>
            <person name="Heitman J."/>
        </authorList>
    </citation>
    <scope>NUCLEOTIDE SEQUENCE [LARGE SCALE GENOMIC DNA]</scope>
    <source>
        <strain evidence="12 13">PYCC6329</strain>
    </source>
</reference>
<protein>
    <recommendedName>
        <fullName evidence="11">GH16 domain-containing protein</fullName>
    </recommendedName>
</protein>
<keyword evidence="8" id="KW-0961">Cell wall biogenesis/degradation</keyword>
<feature type="compositionally biased region" description="Gly residues" evidence="9">
    <location>
        <begin position="48"/>
        <end position="67"/>
    </location>
</feature>
<dbReference type="GeneID" id="91100102"/>
<dbReference type="RefSeq" id="XP_066081214.1">
    <property type="nucleotide sequence ID" value="XM_066225117.1"/>
</dbReference>
<feature type="compositionally biased region" description="Low complexity" evidence="9">
    <location>
        <begin position="38"/>
        <end position="47"/>
    </location>
</feature>
<evidence type="ECO:0000256" key="2">
    <source>
        <dbReference type="ARBA" id="ARBA00010962"/>
    </source>
</evidence>
<evidence type="ECO:0000256" key="9">
    <source>
        <dbReference type="SAM" id="MobiDB-lite"/>
    </source>
</evidence>
<dbReference type="PANTHER" id="PTHR31361">
    <property type="entry name" value="BETA-GLUCAN SYNTHESIS-ASSOCIATED PROTEIN KRE6-RELATED"/>
    <property type="match status" value="1"/>
</dbReference>
<evidence type="ECO:0000256" key="10">
    <source>
        <dbReference type="SAM" id="Phobius"/>
    </source>
</evidence>
<comment type="subcellular location">
    <subcellularLocation>
        <location evidence="1">Membrane</location>
        <topology evidence="1">Single-pass type II membrane protein</topology>
    </subcellularLocation>
</comment>
<feature type="compositionally biased region" description="Polar residues" evidence="9">
    <location>
        <begin position="1"/>
        <end position="37"/>
    </location>
</feature>
<dbReference type="FunFam" id="2.60.120.200:FF:000135">
    <property type="entry name" value="Related to KRE6-glucan synthase subunit"/>
    <property type="match status" value="1"/>
</dbReference>
<feature type="region of interest" description="Disordered" evidence="9">
    <location>
        <begin position="1"/>
        <end position="85"/>
    </location>
</feature>
<gene>
    <name evidence="12" type="ORF">V865_001298</name>
</gene>
<dbReference type="PROSITE" id="PS51762">
    <property type="entry name" value="GH16_2"/>
    <property type="match status" value="1"/>
</dbReference>
<evidence type="ECO:0000313" key="12">
    <source>
        <dbReference type="EMBL" id="WWD03247.1"/>
    </source>
</evidence>
<keyword evidence="3 10" id="KW-0812">Transmembrane</keyword>
<dbReference type="EMBL" id="CP144089">
    <property type="protein sequence ID" value="WWD03247.1"/>
    <property type="molecule type" value="Genomic_DNA"/>
</dbReference>
<dbReference type="PANTHER" id="PTHR31361:SF15">
    <property type="entry name" value="GH16 DOMAIN-CONTAINING PROTEIN"/>
    <property type="match status" value="1"/>
</dbReference>
<feature type="domain" description="GH16" evidence="11">
    <location>
        <begin position="198"/>
        <end position="574"/>
    </location>
</feature>
<accession>A0AAX4KBW9</accession>
<dbReference type="CDD" id="cd02180">
    <property type="entry name" value="GH16_fungal_KRE6_glucanase"/>
    <property type="match status" value="1"/>
</dbReference>
<evidence type="ECO:0000256" key="5">
    <source>
        <dbReference type="ARBA" id="ARBA00022989"/>
    </source>
</evidence>
<proteinExistence type="inferred from homology"/>
<dbReference type="Proteomes" id="UP001358614">
    <property type="component" value="Chromosome 1"/>
</dbReference>
<evidence type="ECO:0000256" key="1">
    <source>
        <dbReference type="ARBA" id="ARBA00004606"/>
    </source>
</evidence>
<dbReference type="InterPro" id="IPR013320">
    <property type="entry name" value="ConA-like_dom_sf"/>
</dbReference>
<evidence type="ECO:0000256" key="8">
    <source>
        <dbReference type="ARBA" id="ARBA00023316"/>
    </source>
</evidence>
<keyword evidence="7" id="KW-0325">Glycoprotein</keyword>
<organism evidence="12 13">
    <name type="scientific">Kwoniella europaea PYCC6329</name>
    <dbReference type="NCBI Taxonomy" id="1423913"/>
    <lineage>
        <taxon>Eukaryota</taxon>
        <taxon>Fungi</taxon>
        <taxon>Dikarya</taxon>
        <taxon>Basidiomycota</taxon>
        <taxon>Agaricomycotina</taxon>
        <taxon>Tremellomycetes</taxon>
        <taxon>Tremellales</taxon>
        <taxon>Cryptococcaceae</taxon>
        <taxon>Kwoniella</taxon>
    </lineage>
</organism>
<dbReference type="FunFam" id="2.60.120.200:FF:000140">
    <property type="entry name" value="Beta-glucan synthesis-associated protein"/>
    <property type="match status" value="1"/>
</dbReference>
<keyword evidence="13" id="KW-1185">Reference proteome</keyword>
<evidence type="ECO:0000256" key="3">
    <source>
        <dbReference type="ARBA" id="ARBA00022692"/>
    </source>
</evidence>
<keyword evidence="4" id="KW-0735">Signal-anchor</keyword>
<evidence type="ECO:0000256" key="4">
    <source>
        <dbReference type="ARBA" id="ARBA00022968"/>
    </source>
</evidence>
<feature type="transmembrane region" description="Helical" evidence="10">
    <location>
        <begin position="128"/>
        <end position="151"/>
    </location>
</feature>
<keyword evidence="6 10" id="KW-0472">Membrane</keyword>
<dbReference type="GO" id="GO:0005789">
    <property type="term" value="C:endoplasmic reticulum membrane"/>
    <property type="evidence" value="ECO:0007669"/>
    <property type="project" value="TreeGrafter"/>
</dbReference>
<name>A0AAX4KBW9_9TREE</name>
<evidence type="ECO:0000313" key="13">
    <source>
        <dbReference type="Proteomes" id="UP001358614"/>
    </source>
</evidence>
<comment type="similarity">
    <text evidence="2">Belongs to the SKN1/KRE6 family.</text>
</comment>
<evidence type="ECO:0000259" key="11">
    <source>
        <dbReference type="PROSITE" id="PS51762"/>
    </source>
</evidence>
<dbReference type="GO" id="GO:0031505">
    <property type="term" value="P:fungal-type cell wall organization"/>
    <property type="evidence" value="ECO:0007669"/>
    <property type="project" value="TreeGrafter"/>
</dbReference>
<keyword evidence="5 10" id="KW-1133">Transmembrane helix</keyword>
<dbReference type="GO" id="GO:0005886">
    <property type="term" value="C:plasma membrane"/>
    <property type="evidence" value="ECO:0007669"/>
    <property type="project" value="TreeGrafter"/>
</dbReference>
<dbReference type="InterPro" id="IPR005629">
    <property type="entry name" value="Skn1/Kre6/Sbg1"/>
</dbReference>
<dbReference type="GO" id="GO:0006078">
    <property type="term" value="P:(1-&gt;6)-beta-D-glucan biosynthetic process"/>
    <property type="evidence" value="ECO:0007669"/>
    <property type="project" value="TreeGrafter"/>
</dbReference>
<dbReference type="SUPFAM" id="SSF49899">
    <property type="entry name" value="Concanavalin A-like lectins/glucanases"/>
    <property type="match status" value="1"/>
</dbReference>